<dbReference type="GeneID" id="94848040"/>
<reference evidence="1" key="1">
    <citation type="submission" date="2016-10" db="EMBL/GenBank/DDBJ databases">
        <authorList>
            <person name="Benchimol M."/>
            <person name="Almeida L.G."/>
            <person name="Vasconcelos A.T."/>
            <person name="Perreira-Neves A."/>
            <person name="Rosa I.A."/>
            <person name="Tasca T."/>
            <person name="Bogo M.R."/>
            <person name="de Souza W."/>
        </authorList>
    </citation>
    <scope>NUCLEOTIDE SEQUENCE [LARGE SCALE GENOMIC DNA]</scope>
    <source>
        <strain evidence="1">K</strain>
    </source>
</reference>
<dbReference type="AlphaFoldDB" id="A0A1J4J4E7"/>
<gene>
    <name evidence="1" type="ORF">TRFO_40659</name>
</gene>
<evidence type="ECO:0008006" key="3">
    <source>
        <dbReference type="Google" id="ProtNLM"/>
    </source>
</evidence>
<sequence length="173" mass="19948">MNTSYDPIDSIRSIIETHFNLLRRLKVRQTSKDQITKELLFIVQKVIEFSDNPKLTLRQLGMIIFPGCIAIHKGKIVKLLSLCKSGFNSRMMNAGWSSEVYCPTNVNKQLKKIVKENYKYWCLKSMPQGSEFSSFVSEHCEIISSQKYIQTEEDIFSVVFNASQISSPLVHIY</sequence>
<comment type="caution">
    <text evidence="1">The sequence shown here is derived from an EMBL/GenBank/DDBJ whole genome shotgun (WGS) entry which is preliminary data.</text>
</comment>
<accession>A0A1J4J4E7</accession>
<dbReference type="EMBL" id="MLAK01001442">
    <property type="protein sequence ID" value="OHS93023.1"/>
    <property type="molecule type" value="Genomic_DNA"/>
</dbReference>
<evidence type="ECO:0000313" key="1">
    <source>
        <dbReference type="EMBL" id="OHS93023.1"/>
    </source>
</evidence>
<dbReference type="VEuPathDB" id="TrichDB:TRFO_40659"/>
<organism evidence="1 2">
    <name type="scientific">Tritrichomonas foetus</name>
    <dbReference type="NCBI Taxonomy" id="1144522"/>
    <lineage>
        <taxon>Eukaryota</taxon>
        <taxon>Metamonada</taxon>
        <taxon>Parabasalia</taxon>
        <taxon>Tritrichomonadida</taxon>
        <taxon>Tritrichomonadidae</taxon>
        <taxon>Tritrichomonas</taxon>
    </lineage>
</organism>
<protein>
    <recommendedName>
        <fullName evidence="3">Initiator binding domain-containing protein</fullName>
    </recommendedName>
</protein>
<dbReference type="Proteomes" id="UP000179807">
    <property type="component" value="Unassembled WGS sequence"/>
</dbReference>
<proteinExistence type="predicted"/>
<keyword evidence="2" id="KW-1185">Reference proteome</keyword>
<name>A0A1J4J4E7_9EUKA</name>
<dbReference type="RefSeq" id="XP_068346160.1">
    <property type="nucleotide sequence ID" value="XM_068513336.1"/>
</dbReference>
<evidence type="ECO:0000313" key="2">
    <source>
        <dbReference type="Proteomes" id="UP000179807"/>
    </source>
</evidence>